<dbReference type="RefSeq" id="WP_216438413.1">
    <property type="nucleotide sequence ID" value="NZ_JAHLQF010000002.1"/>
</dbReference>
<accession>A0ABS6EFW0</accession>
<gene>
    <name evidence="3" type="ORF">KQI86_06195</name>
</gene>
<keyword evidence="1" id="KW-0560">Oxidoreductase</keyword>
<dbReference type="PANTHER" id="PTHR42949:SF3">
    <property type="entry name" value="ANAEROBIC GLYCEROL-3-PHOSPHATE DEHYDROGENASE SUBUNIT B"/>
    <property type="match status" value="1"/>
</dbReference>
<evidence type="ECO:0000259" key="2">
    <source>
        <dbReference type="Pfam" id="PF07992"/>
    </source>
</evidence>
<dbReference type="InterPro" id="IPR051691">
    <property type="entry name" value="Metab_Enz_Cyan_OpOx_G3PDH"/>
</dbReference>
<dbReference type="EMBL" id="JAHLQF010000002">
    <property type="protein sequence ID" value="MBU5483913.1"/>
    <property type="molecule type" value="Genomic_DNA"/>
</dbReference>
<organism evidence="3 4">
    <name type="scientific">Clostridium mobile</name>
    <dbReference type="NCBI Taxonomy" id="2841512"/>
    <lineage>
        <taxon>Bacteria</taxon>
        <taxon>Bacillati</taxon>
        <taxon>Bacillota</taxon>
        <taxon>Clostridia</taxon>
        <taxon>Eubacteriales</taxon>
        <taxon>Clostridiaceae</taxon>
        <taxon>Clostridium</taxon>
    </lineage>
</organism>
<proteinExistence type="predicted"/>
<keyword evidence="4" id="KW-1185">Reference proteome</keyword>
<reference evidence="3 4" key="1">
    <citation type="submission" date="2021-06" db="EMBL/GenBank/DDBJ databases">
        <authorList>
            <person name="Sun Q."/>
            <person name="Li D."/>
        </authorList>
    </citation>
    <scope>NUCLEOTIDE SEQUENCE [LARGE SCALE GENOMIC DNA]</scope>
    <source>
        <strain evidence="3 4">MSJ-11</strain>
    </source>
</reference>
<evidence type="ECO:0000313" key="4">
    <source>
        <dbReference type="Proteomes" id="UP000726170"/>
    </source>
</evidence>
<dbReference type="Proteomes" id="UP000726170">
    <property type="component" value="Unassembled WGS sequence"/>
</dbReference>
<dbReference type="InterPro" id="IPR023753">
    <property type="entry name" value="FAD/NAD-binding_dom"/>
</dbReference>
<comment type="caution">
    <text evidence="3">The sequence shown here is derived from an EMBL/GenBank/DDBJ whole genome shotgun (WGS) entry which is preliminary data.</text>
</comment>
<evidence type="ECO:0000256" key="1">
    <source>
        <dbReference type="ARBA" id="ARBA00023002"/>
    </source>
</evidence>
<feature type="domain" description="FAD/NAD(P)-binding" evidence="2">
    <location>
        <begin position="6"/>
        <end position="303"/>
    </location>
</feature>
<protein>
    <submittedName>
        <fullName evidence="3">NAD(P)/FAD-dependent oxidoreductase</fullName>
    </submittedName>
</protein>
<sequence length="420" mass="46604">MKHLNYDVVIIGGGPAGLAAALKSYEENCSVAIIERNSELGGILNQCIHSGFGLQYFKEELTGPEYGQIFIDKITNTNIDVYLNTMVVDITKDREITAINNDGHILIEAKSIVLSMGCRERTRGSIMIPGSRPAGVFTAGLAQRYMNIENLKPGNKVVILGSGDIGLIMARRLTIEGIKVLGVYELMPYPNGLYRNIKHCLDDYDIPLNLSTTVTNIIGKDRVEAVVLSKVDENLQPIAGTEEKIECDTLILSIGLIPENELSSKAGVELNPFTNGPLVDSHLQTSTEGIFACGNVLHVHDLVDNVTLEAELAGKNAALFSKGVLYESEKVPIETEKNIRYTVPRYINKALEENINIFFRVTHPIEQGHLVLKSKDEILFKGKLTSFRPNKMENFILNKKYLNNIEKDLFLSIEEIKEVE</sequence>
<dbReference type="PANTHER" id="PTHR42949">
    <property type="entry name" value="ANAEROBIC GLYCEROL-3-PHOSPHATE DEHYDROGENASE SUBUNIT B"/>
    <property type="match status" value="1"/>
</dbReference>
<name>A0ABS6EFW0_9CLOT</name>
<dbReference type="Pfam" id="PF07992">
    <property type="entry name" value="Pyr_redox_2"/>
    <property type="match status" value="1"/>
</dbReference>
<evidence type="ECO:0000313" key="3">
    <source>
        <dbReference type="EMBL" id="MBU5483913.1"/>
    </source>
</evidence>